<evidence type="ECO:0000313" key="5">
    <source>
        <dbReference type="Proteomes" id="UP000663829"/>
    </source>
</evidence>
<dbReference type="AlphaFoldDB" id="A0A815ZSV2"/>
<dbReference type="EMBL" id="CAJNOK010021910">
    <property type="protein sequence ID" value="CAF1339622.1"/>
    <property type="molecule type" value="Genomic_DNA"/>
</dbReference>
<dbReference type="Proteomes" id="UP000663829">
    <property type="component" value="Unassembled WGS sequence"/>
</dbReference>
<evidence type="ECO:0000313" key="4">
    <source>
        <dbReference type="EMBL" id="CAF4460558.1"/>
    </source>
</evidence>
<comment type="caution">
    <text evidence="2">The sequence shown here is derived from an EMBL/GenBank/DDBJ whole genome shotgun (WGS) entry which is preliminary data.</text>
</comment>
<sequence length="126" mass="14611">LTNNQQFEQRNMNPSQIIGQAQAQQIWDSNIFQQFKEFMEMQRASQMSSSFDRTTVGHNRSLTAMVAPPLELPSAGDLLRDTIQQTLASLAATRVEQRANNQKKRNNYYWHLIQFNNNTIHQCLVQ</sequence>
<organism evidence="2 5">
    <name type="scientific">Didymodactylos carnosus</name>
    <dbReference type="NCBI Taxonomy" id="1234261"/>
    <lineage>
        <taxon>Eukaryota</taxon>
        <taxon>Metazoa</taxon>
        <taxon>Spiralia</taxon>
        <taxon>Gnathifera</taxon>
        <taxon>Rotifera</taxon>
        <taxon>Eurotatoria</taxon>
        <taxon>Bdelloidea</taxon>
        <taxon>Philodinida</taxon>
        <taxon>Philodinidae</taxon>
        <taxon>Didymodactylos</taxon>
    </lineage>
</organism>
<keyword evidence="5" id="KW-1185">Reference proteome</keyword>
<feature type="non-terminal residue" evidence="2">
    <location>
        <position position="1"/>
    </location>
</feature>
<dbReference type="EMBL" id="CAJOBA010043537">
    <property type="protein sequence ID" value="CAF4150914.1"/>
    <property type="molecule type" value="Genomic_DNA"/>
</dbReference>
<evidence type="ECO:0000313" key="1">
    <source>
        <dbReference type="EMBL" id="CAF1339622.1"/>
    </source>
</evidence>
<gene>
    <name evidence="2" type="ORF">GPM918_LOCUS41643</name>
    <name evidence="1" type="ORF">OVA965_LOCUS30281</name>
    <name evidence="4" type="ORF">SRO942_LOCUS42729</name>
    <name evidence="3" type="ORF">TMI583_LOCUS31080</name>
</gene>
<dbReference type="EMBL" id="CAJOBC010099410">
    <property type="protein sequence ID" value="CAF4460558.1"/>
    <property type="molecule type" value="Genomic_DNA"/>
</dbReference>
<dbReference type="Proteomes" id="UP000681722">
    <property type="component" value="Unassembled WGS sequence"/>
</dbReference>
<reference evidence="2" key="1">
    <citation type="submission" date="2021-02" db="EMBL/GenBank/DDBJ databases">
        <authorList>
            <person name="Nowell W R."/>
        </authorList>
    </citation>
    <scope>NUCLEOTIDE SEQUENCE</scope>
</reference>
<dbReference type="Proteomes" id="UP000677228">
    <property type="component" value="Unassembled WGS sequence"/>
</dbReference>
<evidence type="ECO:0000313" key="2">
    <source>
        <dbReference type="EMBL" id="CAF1589242.1"/>
    </source>
</evidence>
<proteinExistence type="predicted"/>
<protein>
    <submittedName>
        <fullName evidence="2">Uncharacterized protein</fullName>
    </submittedName>
</protein>
<name>A0A815ZSV2_9BILA</name>
<dbReference type="EMBL" id="CAJNOQ010033291">
    <property type="protein sequence ID" value="CAF1589242.1"/>
    <property type="molecule type" value="Genomic_DNA"/>
</dbReference>
<evidence type="ECO:0000313" key="3">
    <source>
        <dbReference type="EMBL" id="CAF4150914.1"/>
    </source>
</evidence>
<accession>A0A815ZSV2</accession>
<dbReference type="Proteomes" id="UP000682733">
    <property type="component" value="Unassembled WGS sequence"/>
</dbReference>